<feature type="compositionally biased region" description="Low complexity" evidence="1">
    <location>
        <begin position="488"/>
        <end position="500"/>
    </location>
</feature>
<feature type="region of interest" description="Disordered" evidence="1">
    <location>
        <begin position="391"/>
        <end position="526"/>
    </location>
</feature>
<keyword evidence="2" id="KW-0472">Membrane</keyword>
<feature type="compositionally biased region" description="Polar residues" evidence="1">
    <location>
        <begin position="241"/>
        <end position="265"/>
    </location>
</feature>
<dbReference type="OrthoDB" id="3256943at2759"/>
<feature type="compositionally biased region" description="Polar residues" evidence="1">
    <location>
        <begin position="161"/>
        <end position="176"/>
    </location>
</feature>
<organism evidence="3 4">
    <name type="scientific">Coprinopsis marcescibilis</name>
    <name type="common">Agaric fungus</name>
    <name type="synonym">Psathyrella marcescibilis</name>
    <dbReference type="NCBI Taxonomy" id="230819"/>
    <lineage>
        <taxon>Eukaryota</taxon>
        <taxon>Fungi</taxon>
        <taxon>Dikarya</taxon>
        <taxon>Basidiomycota</taxon>
        <taxon>Agaricomycotina</taxon>
        <taxon>Agaricomycetes</taxon>
        <taxon>Agaricomycetidae</taxon>
        <taxon>Agaricales</taxon>
        <taxon>Agaricineae</taxon>
        <taxon>Psathyrellaceae</taxon>
        <taxon>Coprinopsis</taxon>
    </lineage>
</organism>
<reference evidence="3 4" key="1">
    <citation type="journal article" date="2019" name="Nat. Ecol. Evol.">
        <title>Megaphylogeny resolves global patterns of mushroom evolution.</title>
        <authorList>
            <person name="Varga T."/>
            <person name="Krizsan K."/>
            <person name="Foldi C."/>
            <person name="Dima B."/>
            <person name="Sanchez-Garcia M."/>
            <person name="Sanchez-Ramirez S."/>
            <person name="Szollosi G.J."/>
            <person name="Szarkandi J.G."/>
            <person name="Papp V."/>
            <person name="Albert L."/>
            <person name="Andreopoulos W."/>
            <person name="Angelini C."/>
            <person name="Antonin V."/>
            <person name="Barry K.W."/>
            <person name="Bougher N.L."/>
            <person name="Buchanan P."/>
            <person name="Buyck B."/>
            <person name="Bense V."/>
            <person name="Catcheside P."/>
            <person name="Chovatia M."/>
            <person name="Cooper J."/>
            <person name="Damon W."/>
            <person name="Desjardin D."/>
            <person name="Finy P."/>
            <person name="Geml J."/>
            <person name="Haridas S."/>
            <person name="Hughes K."/>
            <person name="Justo A."/>
            <person name="Karasinski D."/>
            <person name="Kautmanova I."/>
            <person name="Kiss B."/>
            <person name="Kocsube S."/>
            <person name="Kotiranta H."/>
            <person name="LaButti K.M."/>
            <person name="Lechner B.E."/>
            <person name="Liimatainen K."/>
            <person name="Lipzen A."/>
            <person name="Lukacs Z."/>
            <person name="Mihaltcheva S."/>
            <person name="Morgado L.N."/>
            <person name="Niskanen T."/>
            <person name="Noordeloos M.E."/>
            <person name="Ohm R.A."/>
            <person name="Ortiz-Santana B."/>
            <person name="Ovrebo C."/>
            <person name="Racz N."/>
            <person name="Riley R."/>
            <person name="Savchenko A."/>
            <person name="Shiryaev A."/>
            <person name="Soop K."/>
            <person name="Spirin V."/>
            <person name="Szebenyi C."/>
            <person name="Tomsovsky M."/>
            <person name="Tulloss R.E."/>
            <person name="Uehling J."/>
            <person name="Grigoriev I.V."/>
            <person name="Vagvolgyi C."/>
            <person name="Papp T."/>
            <person name="Martin F.M."/>
            <person name="Miettinen O."/>
            <person name="Hibbett D.S."/>
            <person name="Nagy L.G."/>
        </authorList>
    </citation>
    <scope>NUCLEOTIDE SEQUENCE [LARGE SCALE GENOMIC DNA]</scope>
    <source>
        <strain evidence="3 4">CBS 121175</strain>
    </source>
</reference>
<feature type="compositionally biased region" description="Acidic residues" evidence="1">
    <location>
        <begin position="429"/>
        <end position="468"/>
    </location>
</feature>
<proteinExistence type="predicted"/>
<feature type="compositionally biased region" description="Polar residues" evidence="1">
    <location>
        <begin position="328"/>
        <end position="346"/>
    </location>
</feature>
<dbReference type="Proteomes" id="UP000307440">
    <property type="component" value="Unassembled WGS sequence"/>
</dbReference>
<protein>
    <submittedName>
        <fullName evidence="3">Uncharacterized protein</fullName>
    </submittedName>
</protein>
<dbReference type="EMBL" id="ML210159">
    <property type="protein sequence ID" value="TFK28080.1"/>
    <property type="molecule type" value="Genomic_DNA"/>
</dbReference>
<feature type="compositionally biased region" description="Basic residues" evidence="1">
    <location>
        <begin position="410"/>
        <end position="423"/>
    </location>
</feature>
<feature type="compositionally biased region" description="Polar residues" evidence="1">
    <location>
        <begin position="291"/>
        <end position="306"/>
    </location>
</feature>
<feature type="region of interest" description="Disordered" evidence="1">
    <location>
        <begin position="232"/>
        <end position="350"/>
    </location>
</feature>
<sequence length="526" mass="58037">MSSTLEVPVTTQAGEQNGGSTKNTNNSNLYLVTFLATLFLLLFVSCVIVLRSYILRRRYQRQINLALANGIILTPRAQGSRRRKLGTRPRMYENWIAPLFVGGPANPAEGQAEDEITTEKGETTGIYEGRAFSRGRWCDMLPVTVQTVIVKRRVKDPSISQYPATSPAMSTTTNFADSPATVFPSSPELGETRRRPLLSNITPPTGFFGLAFSSTPDAAQARRTENRVSTIQFAEHERPSRLSQLPPLNTSTTPRERNNSATSTPVRERRDSATWRTIVSPNPSLPVPITSYPTVPASSHTLSEQGRPNRFRSSLPRWLPFSRPPTEDPSSIELSQSQSPLGTTGAPSRVGSKFRVRTEMLQISVLVAMPNIKTSRLYGDANVVKDLYGSYPRNLKNAGGADSIDDDSIKKKRRASMRRRKRETRTDESGDAEEIVEIPGEEEFSDDDEESESEEDGKDEEGDGEPEPLPDLVLGVTRLSYRQPQPNPTENPTSPTTNDTLLQPLSPMSPDSAVAPTFHTQPHAGL</sequence>
<evidence type="ECO:0000256" key="2">
    <source>
        <dbReference type="SAM" id="Phobius"/>
    </source>
</evidence>
<evidence type="ECO:0000313" key="4">
    <source>
        <dbReference type="Proteomes" id="UP000307440"/>
    </source>
</evidence>
<name>A0A5C3L5N6_COPMA</name>
<evidence type="ECO:0000313" key="3">
    <source>
        <dbReference type="EMBL" id="TFK28080.1"/>
    </source>
</evidence>
<feature type="compositionally biased region" description="Polar residues" evidence="1">
    <location>
        <begin position="1"/>
        <end position="15"/>
    </location>
</feature>
<evidence type="ECO:0000256" key="1">
    <source>
        <dbReference type="SAM" id="MobiDB-lite"/>
    </source>
</evidence>
<feature type="region of interest" description="Disordered" evidence="1">
    <location>
        <begin position="1"/>
        <end position="22"/>
    </location>
</feature>
<feature type="transmembrane region" description="Helical" evidence="2">
    <location>
        <begin position="29"/>
        <end position="54"/>
    </location>
</feature>
<keyword evidence="2" id="KW-0812">Transmembrane</keyword>
<dbReference type="AlphaFoldDB" id="A0A5C3L5N6"/>
<keyword evidence="4" id="KW-1185">Reference proteome</keyword>
<accession>A0A5C3L5N6</accession>
<feature type="region of interest" description="Disordered" evidence="1">
    <location>
        <begin position="161"/>
        <end position="196"/>
    </location>
</feature>
<gene>
    <name evidence="3" type="ORF">FA15DRAFT_701451</name>
</gene>
<keyword evidence="2" id="KW-1133">Transmembrane helix</keyword>